<feature type="transmembrane region" description="Helical" evidence="2">
    <location>
        <begin position="206"/>
        <end position="225"/>
    </location>
</feature>
<keyword evidence="2" id="KW-0812">Transmembrane</keyword>
<feature type="transmembrane region" description="Helical" evidence="2">
    <location>
        <begin position="308"/>
        <end position="328"/>
    </location>
</feature>
<feature type="transmembrane region" description="Helical" evidence="2">
    <location>
        <begin position="42"/>
        <end position="60"/>
    </location>
</feature>
<dbReference type="EMBL" id="CP136798">
    <property type="protein sequence ID" value="XCN15873.1"/>
    <property type="molecule type" value="Genomic_DNA"/>
</dbReference>
<evidence type="ECO:0000256" key="2">
    <source>
        <dbReference type="SAM" id="Phobius"/>
    </source>
</evidence>
<keyword evidence="2" id="KW-0472">Membrane</keyword>
<keyword evidence="2" id="KW-1133">Transmembrane helix</keyword>
<proteinExistence type="predicted"/>
<feature type="transmembrane region" description="Helical" evidence="2">
    <location>
        <begin position="91"/>
        <end position="114"/>
    </location>
</feature>
<name>A0AAU8KLB7_9ACTN</name>
<feature type="transmembrane region" description="Helical" evidence="2">
    <location>
        <begin position="135"/>
        <end position="161"/>
    </location>
</feature>
<dbReference type="AlphaFoldDB" id="A0AAU8KLB7"/>
<dbReference type="RefSeq" id="WP_100559459.1">
    <property type="nucleotide sequence ID" value="NZ_CP136798.1"/>
</dbReference>
<accession>A0AAU8KLB7</accession>
<protein>
    <submittedName>
        <fullName evidence="3">ABC transporter permease</fullName>
    </submittedName>
</protein>
<feature type="transmembrane region" description="Helical" evidence="2">
    <location>
        <begin position="181"/>
        <end position="199"/>
    </location>
</feature>
<feature type="region of interest" description="Disordered" evidence="1">
    <location>
        <begin position="1"/>
        <end position="24"/>
    </location>
</feature>
<sequence>MSTTALTEKPGKPRKPGKPSELGSGRRLLRGLPWLVVRQHRIALACVLGLTVLTALWILYERHELVQLLDAKGWPEKDPGRPMDDDRGYEYITSIINGLPLILAVFVGAPLIAGDQESGTAQLVTTQSVTRRQWLIAKLGLAYTLALVSGLVVSALFTWWWKPHRSLFLSEWIDGVIFDNTGPVLPAFLLFLTAAGITIGALARRVLPAMVGAFLFTAVTTLFVWDEVRVRLGSPEMFTSPMGTELPARFHDVYEVDRWVGSADGTLYNWGRCAEATEKATDACIKEHGIVNDVIEYIGYNQMAGMQWLAAGILLAGTALLTAFTLWWTSRRPL</sequence>
<evidence type="ECO:0000313" key="3">
    <source>
        <dbReference type="EMBL" id="XCN15873.1"/>
    </source>
</evidence>
<reference evidence="3" key="1">
    <citation type="submission" date="2023-10" db="EMBL/GenBank/DDBJ databases">
        <title>Complete genome sequence of Streptomyces sp. JL1001.</title>
        <authorList>
            <person name="Jiang L."/>
        </authorList>
    </citation>
    <scope>NUCLEOTIDE SEQUENCE</scope>
    <source>
        <strain evidence="3">JL1001</strain>
    </source>
</reference>
<gene>
    <name evidence="3" type="ORF">R1Y80_20545</name>
</gene>
<organism evidence="3">
    <name type="scientific">Streptomyces sp. JL1001</name>
    <dbReference type="NCBI Taxonomy" id="3078227"/>
    <lineage>
        <taxon>Bacteria</taxon>
        <taxon>Bacillati</taxon>
        <taxon>Actinomycetota</taxon>
        <taxon>Actinomycetes</taxon>
        <taxon>Kitasatosporales</taxon>
        <taxon>Streptomycetaceae</taxon>
        <taxon>Streptomyces</taxon>
    </lineage>
</organism>
<evidence type="ECO:0000256" key="1">
    <source>
        <dbReference type="SAM" id="MobiDB-lite"/>
    </source>
</evidence>